<feature type="active site" description="Charge relay system" evidence="13">
    <location>
        <position position="62"/>
    </location>
</feature>
<evidence type="ECO:0000256" key="9">
    <source>
        <dbReference type="ARBA" id="ARBA00023140"/>
    </source>
</evidence>
<feature type="binding site" evidence="14">
    <location>
        <position position="256"/>
    </location>
    <ligand>
        <name>urate</name>
        <dbReference type="ChEBI" id="CHEBI:17775"/>
    </ligand>
</feature>
<dbReference type="InterPro" id="IPR002042">
    <property type="entry name" value="Uricase"/>
</dbReference>
<dbReference type="SUPFAM" id="SSF55620">
    <property type="entry name" value="Tetrahydrobiopterin biosynthesis enzymes-like"/>
    <property type="match status" value="2"/>
</dbReference>
<sequence>MSGEIVQTEFVDSGYGKKFVKLLQLRREGNIHYVKEVEVSSELTLNNHRDYLFGDNSDIIATDSQKNTVYILARQFGIQSIEQFAILLCNHFLNKYQHVVAAKVYIEEAPWKRIEIDGQKHVHAYLLSKDCTRYCEIRQKRNEMPVALAGLKDLRVMKTTMSAFKTFVNDEYRTLPDVDDRLFCTVVESRWWYSTVERLDFDKAWEGVKTSILKVFAGAPDKGIFSPSVQNTLYLAEKEVLANIPQIDKIEMTLPNVHYFNVDFSRFPKLEFSGCQNEVSITKRSVDQRTCNTDLKPMSTGNGVNIVMIEFWASHNCQVLFDDYNQM</sequence>
<dbReference type="PANTHER" id="PTHR42874">
    <property type="entry name" value="URICASE"/>
    <property type="match status" value="1"/>
</dbReference>
<feature type="binding site" evidence="14">
    <location>
        <position position="256"/>
    </location>
    <ligand>
        <name>5-hydroxyisourate</name>
        <dbReference type="ChEBI" id="CHEBI:18072"/>
    </ligand>
</feature>
<keyword evidence="17" id="KW-1185">Reference proteome</keyword>
<evidence type="ECO:0000256" key="15">
    <source>
        <dbReference type="RuleBase" id="RU004455"/>
    </source>
</evidence>
<dbReference type="Proteomes" id="UP001195483">
    <property type="component" value="Unassembled WGS sequence"/>
</dbReference>
<feature type="binding site" evidence="14">
    <location>
        <position position="164"/>
    </location>
    <ligand>
        <name>5-hydroxyisourate</name>
        <dbReference type="ChEBI" id="CHEBI:18072"/>
    </ligand>
</feature>
<keyword evidence="8 12" id="KW-0560">Oxidoreductase</keyword>
<comment type="function">
    <text evidence="1 12 15">Catalyzes the oxidation of uric acid to 5-hydroxyisourate, which is further processed to form (S)-allantoin.</text>
</comment>
<evidence type="ECO:0000256" key="5">
    <source>
        <dbReference type="ARBA" id="ARBA00012598"/>
    </source>
</evidence>
<evidence type="ECO:0000256" key="1">
    <source>
        <dbReference type="ARBA" id="ARBA00003860"/>
    </source>
</evidence>
<dbReference type="PRINTS" id="PR00093">
    <property type="entry name" value="URICASE"/>
</dbReference>
<comment type="pathway">
    <text evidence="3 12">Purine metabolism; urate degradation; (S)-allantoin from urate: step 1/3.</text>
</comment>
<evidence type="ECO:0000256" key="14">
    <source>
        <dbReference type="PIRSR" id="PIRSR000241-2"/>
    </source>
</evidence>
<reference evidence="16" key="3">
    <citation type="submission" date="2023-05" db="EMBL/GenBank/DDBJ databases">
        <authorList>
            <person name="Smith C.H."/>
        </authorList>
    </citation>
    <scope>NUCLEOTIDE SEQUENCE</scope>
    <source>
        <strain evidence="16">CHS0354</strain>
        <tissue evidence="16">Mantle</tissue>
    </source>
</reference>
<dbReference type="PIRSF" id="PIRSF000241">
    <property type="entry name" value="Urate_oxidase"/>
    <property type="match status" value="1"/>
</dbReference>
<evidence type="ECO:0000313" key="17">
    <source>
        <dbReference type="Proteomes" id="UP001195483"/>
    </source>
</evidence>
<feature type="binding site" evidence="14">
    <location>
        <position position="63"/>
    </location>
    <ligand>
        <name>urate</name>
        <dbReference type="ChEBI" id="CHEBI:17775"/>
    </ligand>
</feature>
<evidence type="ECO:0000256" key="13">
    <source>
        <dbReference type="PIRSR" id="PIRSR000241-1"/>
    </source>
</evidence>
<evidence type="ECO:0000256" key="11">
    <source>
        <dbReference type="ARBA" id="ARBA00048818"/>
    </source>
</evidence>
<feature type="binding site" evidence="14">
    <location>
        <position position="62"/>
    </location>
    <ligand>
        <name>O2</name>
        <dbReference type="ChEBI" id="CHEBI:15379"/>
    </ligand>
</feature>
<dbReference type="GO" id="GO:0005777">
    <property type="term" value="C:peroxisome"/>
    <property type="evidence" value="ECO:0007669"/>
    <property type="project" value="UniProtKB-SubCell"/>
</dbReference>
<reference evidence="16" key="1">
    <citation type="journal article" date="2021" name="Genome Biol. Evol.">
        <title>A High-Quality Reference Genome for a Parasitic Bivalve with Doubly Uniparental Inheritance (Bivalvia: Unionida).</title>
        <authorList>
            <person name="Smith C.H."/>
        </authorList>
    </citation>
    <scope>NUCLEOTIDE SEQUENCE</scope>
    <source>
        <strain evidence="16">CHS0354</strain>
    </source>
</reference>
<organism evidence="16 17">
    <name type="scientific">Potamilus streckersoni</name>
    <dbReference type="NCBI Taxonomy" id="2493646"/>
    <lineage>
        <taxon>Eukaryota</taxon>
        <taxon>Metazoa</taxon>
        <taxon>Spiralia</taxon>
        <taxon>Lophotrochozoa</taxon>
        <taxon>Mollusca</taxon>
        <taxon>Bivalvia</taxon>
        <taxon>Autobranchia</taxon>
        <taxon>Heteroconchia</taxon>
        <taxon>Palaeoheterodonta</taxon>
        <taxon>Unionida</taxon>
        <taxon>Unionoidea</taxon>
        <taxon>Unionidae</taxon>
        <taxon>Ambleminae</taxon>
        <taxon>Lampsilini</taxon>
        <taxon>Potamilus</taxon>
    </lineage>
</organism>
<gene>
    <name evidence="16" type="ORF">CHS0354_013559</name>
</gene>
<dbReference type="Gene3D" id="3.10.270.10">
    <property type="entry name" value="Urate Oxidase"/>
    <property type="match status" value="1"/>
</dbReference>
<dbReference type="EC" id="1.7.3.3" evidence="5 12"/>
<dbReference type="EMBL" id="JAEAOA010000822">
    <property type="protein sequence ID" value="KAK3593664.1"/>
    <property type="molecule type" value="Genomic_DNA"/>
</dbReference>
<evidence type="ECO:0000256" key="12">
    <source>
        <dbReference type="PIRNR" id="PIRNR000241"/>
    </source>
</evidence>
<feature type="binding site" evidence="14">
    <location>
        <position position="62"/>
    </location>
    <ligand>
        <name>urate</name>
        <dbReference type="ChEBI" id="CHEBI:17775"/>
    </ligand>
</feature>
<dbReference type="AlphaFoldDB" id="A0AAE0SKP5"/>
<comment type="caution">
    <text evidence="16">The sequence shown here is derived from an EMBL/GenBank/DDBJ whole genome shotgun (WGS) entry which is preliminary data.</text>
</comment>
<comment type="similarity">
    <text evidence="4 12 15">Belongs to the uricase family.</text>
</comment>
<dbReference type="GO" id="GO:0006145">
    <property type="term" value="P:purine nucleobase catabolic process"/>
    <property type="evidence" value="ECO:0007669"/>
    <property type="project" value="TreeGrafter"/>
</dbReference>
<evidence type="ECO:0000256" key="7">
    <source>
        <dbReference type="ARBA" id="ARBA00022631"/>
    </source>
</evidence>
<evidence type="ECO:0000256" key="6">
    <source>
        <dbReference type="ARBA" id="ARBA00017098"/>
    </source>
</evidence>
<dbReference type="PANTHER" id="PTHR42874:SF1">
    <property type="entry name" value="URICASE"/>
    <property type="match status" value="1"/>
</dbReference>
<evidence type="ECO:0000256" key="2">
    <source>
        <dbReference type="ARBA" id="ARBA00004275"/>
    </source>
</evidence>
<evidence type="ECO:0000256" key="8">
    <source>
        <dbReference type="ARBA" id="ARBA00023002"/>
    </source>
</evidence>
<feature type="binding site" evidence="14">
    <location>
        <position position="181"/>
    </location>
    <ligand>
        <name>5-hydroxyisourate</name>
        <dbReference type="ChEBI" id="CHEBI:18072"/>
    </ligand>
</feature>
<feature type="binding site" evidence="14">
    <location>
        <position position="164"/>
    </location>
    <ligand>
        <name>urate</name>
        <dbReference type="ChEBI" id="CHEBI:17775"/>
    </ligand>
</feature>
<evidence type="ECO:0000313" key="16">
    <source>
        <dbReference type="EMBL" id="KAK3593664.1"/>
    </source>
</evidence>
<feature type="binding site" evidence="14">
    <location>
        <position position="256"/>
    </location>
    <ligand>
        <name>O2</name>
        <dbReference type="ChEBI" id="CHEBI:15379"/>
    </ligand>
</feature>
<reference evidence="16" key="2">
    <citation type="journal article" date="2021" name="Genome Biol. Evol.">
        <title>Developing a high-quality reference genome for a parasitic bivalve with doubly uniparental inheritance (Bivalvia: Unionida).</title>
        <authorList>
            <person name="Smith C.H."/>
        </authorList>
    </citation>
    <scope>NUCLEOTIDE SEQUENCE</scope>
    <source>
        <strain evidence="16">CHS0354</strain>
        <tissue evidence="16">Mantle</tissue>
    </source>
</reference>
<proteinExistence type="inferred from homology"/>
<protein>
    <recommendedName>
        <fullName evidence="6 12">Uricase</fullName>
        <ecNumber evidence="5 12">1.7.3.3</ecNumber>
    </recommendedName>
    <alternativeName>
        <fullName evidence="10 12">Urate oxidase</fullName>
    </alternativeName>
</protein>
<feature type="binding site" evidence="14">
    <location>
        <position position="229"/>
    </location>
    <ligand>
        <name>urate</name>
        <dbReference type="ChEBI" id="CHEBI:17775"/>
    </ligand>
</feature>
<name>A0AAE0SKP5_9BIVA</name>
<dbReference type="NCBIfam" id="TIGR03383">
    <property type="entry name" value="urate_oxi"/>
    <property type="match status" value="1"/>
</dbReference>
<dbReference type="Pfam" id="PF01014">
    <property type="entry name" value="Uricase"/>
    <property type="match status" value="2"/>
</dbReference>
<comment type="subcellular location">
    <subcellularLocation>
        <location evidence="2 12">Peroxisome</location>
    </subcellularLocation>
</comment>
<dbReference type="GO" id="GO:0004846">
    <property type="term" value="F:urate oxidase activity"/>
    <property type="evidence" value="ECO:0007669"/>
    <property type="project" value="UniProtKB-EC"/>
</dbReference>
<comment type="catalytic activity">
    <reaction evidence="11 12 15">
        <text>urate + O2 + H2O = 5-hydroxyisourate + H2O2</text>
        <dbReference type="Rhea" id="RHEA:21368"/>
        <dbReference type="ChEBI" id="CHEBI:15377"/>
        <dbReference type="ChEBI" id="CHEBI:15379"/>
        <dbReference type="ChEBI" id="CHEBI:16240"/>
        <dbReference type="ChEBI" id="CHEBI:17775"/>
        <dbReference type="ChEBI" id="CHEBI:18072"/>
        <dbReference type="EC" id="1.7.3.3"/>
    </reaction>
</comment>
<evidence type="ECO:0000256" key="4">
    <source>
        <dbReference type="ARBA" id="ARBA00009760"/>
    </source>
</evidence>
<feature type="binding site" evidence="14">
    <location>
        <position position="62"/>
    </location>
    <ligand>
        <name>5-hydroxyisourate</name>
        <dbReference type="ChEBI" id="CHEBI:18072"/>
    </ligand>
</feature>
<keyword evidence="7 12" id="KW-0659">Purine metabolism</keyword>
<feature type="binding site" evidence="14">
    <location>
        <position position="230"/>
    </location>
    <ligand>
        <name>5-hydroxyisourate</name>
        <dbReference type="ChEBI" id="CHEBI:18072"/>
    </ligand>
</feature>
<feature type="active site" description="Charge relay system" evidence="13">
    <location>
        <position position="17"/>
    </location>
</feature>
<evidence type="ECO:0000256" key="3">
    <source>
        <dbReference type="ARBA" id="ARBA00004831"/>
    </source>
</evidence>
<dbReference type="GO" id="GO:0019628">
    <property type="term" value="P:urate catabolic process"/>
    <property type="evidence" value="ECO:0007669"/>
    <property type="project" value="TreeGrafter"/>
</dbReference>
<feature type="binding site" evidence="14">
    <location>
        <position position="230"/>
    </location>
    <ligand>
        <name>urate</name>
        <dbReference type="ChEBI" id="CHEBI:17775"/>
    </ligand>
</feature>
<keyword evidence="9 12" id="KW-0576">Peroxisome</keyword>
<feature type="binding site" evidence="14">
    <location>
        <position position="181"/>
    </location>
    <ligand>
        <name>urate</name>
        <dbReference type="ChEBI" id="CHEBI:17775"/>
    </ligand>
</feature>
<feature type="binding site" evidence="14">
    <location>
        <position position="63"/>
    </location>
    <ligand>
        <name>5-hydroxyisourate</name>
        <dbReference type="ChEBI" id="CHEBI:18072"/>
    </ligand>
</feature>
<accession>A0AAE0SKP5</accession>
<feature type="active site" description="Charge relay system" evidence="13">
    <location>
        <position position="258"/>
    </location>
</feature>
<evidence type="ECO:0000256" key="10">
    <source>
        <dbReference type="ARBA" id="ARBA00031317"/>
    </source>
</evidence>